<dbReference type="PANTHER" id="PTHR23011:SF28">
    <property type="entry name" value="CYCLIC NUCLEOTIDE-BINDING DOMAIN CONTAINING PROTEIN"/>
    <property type="match status" value="1"/>
</dbReference>
<evidence type="ECO:0000313" key="1">
    <source>
        <dbReference type="EMBL" id="CAD7234526.1"/>
    </source>
</evidence>
<dbReference type="Gene3D" id="2.60.120.10">
    <property type="entry name" value="Jelly Rolls"/>
    <property type="match status" value="1"/>
</dbReference>
<accession>A0A7R8WSZ8</accession>
<dbReference type="SMART" id="SM00100">
    <property type="entry name" value="cNMP"/>
    <property type="match status" value="1"/>
</dbReference>
<dbReference type="PROSITE" id="PS50042">
    <property type="entry name" value="CNMP_BINDING_3"/>
    <property type="match status" value="1"/>
</dbReference>
<dbReference type="PANTHER" id="PTHR23011">
    <property type="entry name" value="CYCLIC NUCLEOTIDE-BINDING DOMAIN CONTAINING PROTEIN"/>
    <property type="match status" value="1"/>
</dbReference>
<dbReference type="EMBL" id="OB668979">
    <property type="protein sequence ID" value="CAD7234526.1"/>
    <property type="molecule type" value="Genomic_DNA"/>
</dbReference>
<dbReference type="InterPro" id="IPR000595">
    <property type="entry name" value="cNMP-bd_dom"/>
</dbReference>
<dbReference type="InterPro" id="IPR018490">
    <property type="entry name" value="cNMP-bd_dom_sf"/>
</dbReference>
<dbReference type="AlphaFoldDB" id="A0A7R8WSZ8"/>
<name>A0A7R8WSZ8_9CRUS</name>
<sequence>MIGSKLERFLVFLPLLVLQEQPFRDKYLLYRWNLDETSCAGSYGEDSFQESLFMLSRLAPDALFRLALRKLPEERTEEDLELIYEELLQVPALSHLSTSVKRQLAEVLQFEAHQKAGTILFRQGDVGKSWFIILRGSVNVVIQGRGTVTTLGEGDDFGKLALLNDAPRAATIVLREDNCHFLRVDKEDFNRILKGVEARTVRLQEHGRDVLVLESSDVQYR</sequence>
<dbReference type="Pfam" id="PF00027">
    <property type="entry name" value="cNMP_binding"/>
    <property type="match status" value="1"/>
</dbReference>
<dbReference type="Gene3D" id="1.10.8.1240">
    <property type="match status" value="1"/>
</dbReference>
<dbReference type="PRINTS" id="PR00103">
    <property type="entry name" value="CAMPKINASE"/>
</dbReference>
<dbReference type="InterPro" id="IPR014710">
    <property type="entry name" value="RmlC-like_jellyroll"/>
</dbReference>
<protein>
    <submittedName>
        <fullName evidence="1">Uncharacterized protein</fullName>
    </submittedName>
</protein>
<proteinExistence type="predicted"/>
<dbReference type="CDD" id="cd00038">
    <property type="entry name" value="CAP_ED"/>
    <property type="match status" value="1"/>
</dbReference>
<gene>
    <name evidence="1" type="ORF">CTOB1V02_LOCUS12342</name>
</gene>
<reference evidence="1" key="1">
    <citation type="submission" date="2020-11" db="EMBL/GenBank/DDBJ databases">
        <authorList>
            <person name="Tran Van P."/>
        </authorList>
    </citation>
    <scope>NUCLEOTIDE SEQUENCE</scope>
</reference>
<dbReference type="OrthoDB" id="21144at2759"/>
<organism evidence="1">
    <name type="scientific">Cyprideis torosa</name>
    <dbReference type="NCBI Taxonomy" id="163714"/>
    <lineage>
        <taxon>Eukaryota</taxon>
        <taxon>Metazoa</taxon>
        <taxon>Ecdysozoa</taxon>
        <taxon>Arthropoda</taxon>
        <taxon>Crustacea</taxon>
        <taxon>Oligostraca</taxon>
        <taxon>Ostracoda</taxon>
        <taxon>Podocopa</taxon>
        <taxon>Podocopida</taxon>
        <taxon>Cytherocopina</taxon>
        <taxon>Cytheroidea</taxon>
        <taxon>Cytherideidae</taxon>
        <taxon>Cyprideis</taxon>
    </lineage>
</organism>
<dbReference type="SUPFAM" id="SSF51206">
    <property type="entry name" value="cAMP-binding domain-like"/>
    <property type="match status" value="1"/>
</dbReference>